<dbReference type="Gramene" id="OMERI06G07110.1">
    <property type="protein sequence ID" value="OMERI06G07110.1"/>
    <property type="gene ID" value="OMERI06G07110"/>
</dbReference>
<evidence type="ECO:0000256" key="1">
    <source>
        <dbReference type="SAM" id="MobiDB-lite"/>
    </source>
</evidence>
<protein>
    <submittedName>
        <fullName evidence="2">Uncharacterized protein</fullName>
    </submittedName>
</protein>
<evidence type="ECO:0000313" key="2">
    <source>
        <dbReference type="EnsemblPlants" id="OMERI06G07110.1"/>
    </source>
</evidence>
<organism evidence="2">
    <name type="scientific">Oryza meridionalis</name>
    <dbReference type="NCBI Taxonomy" id="40149"/>
    <lineage>
        <taxon>Eukaryota</taxon>
        <taxon>Viridiplantae</taxon>
        <taxon>Streptophyta</taxon>
        <taxon>Embryophyta</taxon>
        <taxon>Tracheophyta</taxon>
        <taxon>Spermatophyta</taxon>
        <taxon>Magnoliopsida</taxon>
        <taxon>Liliopsida</taxon>
        <taxon>Poales</taxon>
        <taxon>Poaceae</taxon>
        <taxon>BOP clade</taxon>
        <taxon>Oryzoideae</taxon>
        <taxon>Oryzeae</taxon>
        <taxon>Oryzinae</taxon>
        <taxon>Oryza</taxon>
    </lineage>
</organism>
<dbReference type="HOGENOM" id="CLU_1789875_0_0_1"/>
<reference evidence="2" key="2">
    <citation type="submission" date="2018-05" db="EMBL/GenBank/DDBJ databases">
        <title>OmerRS3 (Oryza meridionalis Reference Sequence Version 3).</title>
        <authorList>
            <person name="Zhang J."/>
            <person name="Kudrna D."/>
            <person name="Lee S."/>
            <person name="Talag J."/>
            <person name="Welchert J."/>
            <person name="Wing R.A."/>
        </authorList>
    </citation>
    <scope>NUCLEOTIDE SEQUENCE [LARGE SCALE GENOMIC DNA]</scope>
    <source>
        <strain evidence="2">cv. OR44</strain>
    </source>
</reference>
<feature type="region of interest" description="Disordered" evidence="1">
    <location>
        <begin position="68"/>
        <end position="144"/>
    </location>
</feature>
<feature type="compositionally biased region" description="Basic and acidic residues" evidence="1">
    <location>
        <begin position="121"/>
        <end position="144"/>
    </location>
</feature>
<evidence type="ECO:0000313" key="3">
    <source>
        <dbReference type="Proteomes" id="UP000008021"/>
    </source>
</evidence>
<dbReference type="EnsemblPlants" id="OMERI06G07110.1">
    <property type="protein sequence ID" value="OMERI06G07110.1"/>
    <property type="gene ID" value="OMERI06G07110"/>
</dbReference>
<feature type="compositionally biased region" description="Basic and acidic residues" evidence="1">
    <location>
        <begin position="68"/>
        <end position="81"/>
    </location>
</feature>
<dbReference type="Proteomes" id="UP000008021">
    <property type="component" value="Chromosome 6"/>
</dbReference>
<name>A0A0E0DY91_9ORYZ</name>
<dbReference type="AlphaFoldDB" id="A0A0E0DY91"/>
<keyword evidence="3" id="KW-1185">Reference proteome</keyword>
<sequence>MGRRPLTSSEIRNARARVAAPASEPFLSIGSCHDSRPPIAASSASHVGNAADHATRCFAFDGKVADLEGERDRRTGSKQETRANQPVIRREMPGAFAPHLSIGRTPHQHRDVMSLATPRNSRGESGEKEKKGERKAACRARGWD</sequence>
<reference evidence="2" key="1">
    <citation type="submission" date="2015-04" db="UniProtKB">
        <authorList>
            <consortium name="EnsemblPlants"/>
        </authorList>
    </citation>
    <scope>IDENTIFICATION</scope>
</reference>
<proteinExistence type="predicted"/>
<accession>A0A0E0DY91</accession>